<accession>A0A9P8MSK9</accession>
<feature type="transmembrane region" description="Helical" evidence="5">
    <location>
        <begin position="20"/>
        <end position="37"/>
    </location>
</feature>
<dbReference type="AlphaFoldDB" id="A0A9P8MSK9"/>
<protein>
    <submittedName>
        <fullName evidence="6">RTA1 like protein</fullName>
    </submittedName>
</protein>
<reference evidence="6" key="1">
    <citation type="submission" date="2021-09" db="EMBL/GenBank/DDBJ databases">
        <title>A high-quality genome of the endoparasitic fungus Hirsutella rhossiliensis with a comparison of Hirsutella genomes reveals transposable elements contributing to genome size variation.</title>
        <authorList>
            <person name="Lin R."/>
            <person name="Jiao Y."/>
            <person name="Sun X."/>
            <person name="Ling J."/>
            <person name="Xie B."/>
            <person name="Cheng X."/>
        </authorList>
    </citation>
    <scope>NUCLEOTIDE SEQUENCE</scope>
    <source>
        <strain evidence="6">HR02</strain>
    </source>
</reference>
<dbReference type="PANTHER" id="PTHR31465:SF34">
    <property type="entry name" value="DOMAIN PROTEIN, PUTATIVE (AFU_ORTHOLOGUE AFUA_3G00480)-RELATED"/>
    <property type="match status" value="1"/>
</dbReference>
<keyword evidence="7" id="KW-1185">Reference proteome</keyword>
<dbReference type="Proteomes" id="UP000824596">
    <property type="component" value="Unassembled WGS sequence"/>
</dbReference>
<dbReference type="EMBL" id="JAIZPD010000012">
    <property type="protein sequence ID" value="KAH0959456.1"/>
    <property type="molecule type" value="Genomic_DNA"/>
</dbReference>
<feature type="transmembrane region" description="Helical" evidence="5">
    <location>
        <begin position="44"/>
        <end position="62"/>
    </location>
</feature>
<dbReference type="RefSeq" id="XP_044716969.1">
    <property type="nucleotide sequence ID" value="XM_044867709.1"/>
</dbReference>
<keyword evidence="4 5" id="KW-0472">Membrane</keyword>
<proteinExistence type="predicted"/>
<evidence type="ECO:0000313" key="7">
    <source>
        <dbReference type="Proteomes" id="UP000824596"/>
    </source>
</evidence>
<evidence type="ECO:0000256" key="3">
    <source>
        <dbReference type="ARBA" id="ARBA00022989"/>
    </source>
</evidence>
<comment type="caution">
    <text evidence="6">The sequence shown here is derived from an EMBL/GenBank/DDBJ whole genome shotgun (WGS) entry which is preliminary data.</text>
</comment>
<dbReference type="GO" id="GO:0016020">
    <property type="term" value="C:membrane"/>
    <property type="evidence" value="ECO:0007669"/>
    <property type="project" value="UniProtKB-SubCell"/>
</dbReference>
<evidence type="ECO:0000256" key="4">
    <source>
        <dbReference type="ARBA" id="ARBA00023136"/>
    </source>
</evidence>
<evidence type="ECO:0000313" key="6">
    <source>
        <dbReference type="EMBL" id="KAH0959456.1"/>
    </source>
</evidence>
<dbReference type="OrthoDB" id="3358017at2759"/>
<comment type="subcellular location">
    <subcellularLocation>
        <location evidence="1">Membrane</location>
        <topology evidence="1">Multi-pass membrane protein</topology>
    </subcellularLocation>
</comment>
<sequence>MADGEPILYSLYIYAPNKGAPIFFIAGYAISAIFYIWQCWCYHAVKLTGLHLICAVMFTVGYGLREYGASNYMYENDDMTPLIVFILSQVFVYVCPPLLELANYHILGRIFHYVPHLAPIPAGKVLGVFGGLMAAVELLNALGVALAANPSSGPSQQATGSYLTVAAISIQLVVIVIFVCIAGTFHVRCMKTRVPLKNIKTLLSTLYATSFMLINSALWNIWNPGRFLPKDYHIYLAQDGTEVHGERDTDKRPLLAKTANVLTFGLLFRRKRTNYAAQELAQYRDARQEESSGQGPSGQLTS</sequence>
<organism evidence="6 7">
    <name type="scientific">Hirsutella rhossiliensis</name>
    <dbReference type="NCBI Taxonomy" id="111463"/>
    <lineage>
        <taxon>Eukaryota</taxon>
        <taxon>Fungi</taxon>
        <taxon>Dikarya</taxon>
        <taxon>Ascomycota</taxon>
        <taxon>Pezizomycotina</taxon>
        <taxon>Sordariomycetes</taxon>
        <taxon>Hypocreomycetidae</taxon>
        <taxon>Hypocreales</taxon>
        <taxon>Ophiocordycipitaceae</taxon>
        <taxon>Hirsutella</taxon>
    </lineage>
</organism>
<feature type="transmembrane region" description="Helical" evidence="5">
    <location>
        <begin position="202"/>
        <end position="222"/>
    </location>
</feature>
<dbReference type="PANTHER" id="PTHR31465">
    <property type="entry name" value="PROTEIN RTA1-RELATED"/>
    <property type="match status" value="1"/>
</dbReference>
<gene>
    <name evidence="6" type="ORF">HRG_09238</name>
</gene>
<name>A0A9P8MSK9_9HYPO</name>
<feature type="transmembrane region" description="Helical" evidence="5">
    <location>
        <begin position="82"/>
        <end position="104"/>
    </location>
</feature>
<evidence type="ECO:0000256" key="2">
    <source>
        <dbReference type="ARBA" id="ARBA00022692"/>
    </source>
</evidence>
<feature type="transmembrane region" description="Helical" evidence="5">
    <location>
        <begin position="160"/>
        <end position="181"/>
    </location>
</feature>
<dbReference type="GeneID" id="68358367"/>
<evidence type="ECO:0000256" key="5">
    <source>
        <dbReference type="SAM" id="Phobius"/>
    </source>
</evidence>
<dbReference type="Pfam" id="PF04479">
    <property type="entry name" value="RTA1"/>
    <property type="match status" value="1"/>
</dbReference>
<feature type="transmembrane region" description="Helical" evidence="5">
    <location>
        <begin position="125"/>
        <end position="148"/>
    </location>
</feature>
<keyword evidence="2 5" id="KW-0812">Transmembrane</keyword>
<keyword evidence="3 5" id="KW-1133">Transmembrane helix</keyword>
<evidence type="ECO:0000256" key="1">
    <source>
        <dbReference type="ARBA" id="ARBA00004141"/>
    </source>
</evidence>
<dbReference type="InterPro" id="IPR007568">
    <property type="entry name" value="RTA1"/>
</dbReference>